<proteinExistence type="predicted"/>
<dbReference type="Proteomes" id="UP000766570">
    <property type="component" value="Unassembled WGS sequence"/>
</dbReference>
<evidence type="ECO:0000256" key="8">
    <source>
        <dbReference type="SAM" id="MobiDB-lite"/>
    </source>
</evidence>
<keyword evidence="3" id="KW-0479">Metal-binding</keyword>
<evidence type="ECO:0000256" key="2">
    <source>
        <dbReference type="ARBA" id="ARBA00022670"/>
    </source>
</evidence>
<dbReference type="PANTHER" id="PTHR14218:SF15">
    <property type="entry name" value="TRIPEPTIDYL-PEPTIDASE 1"/>
    <property type="match status" value="1"/>
</dbReference>
<reference evidence="10 11" key="1">
    <citation type="submission" date="2021-03" db="EMBL/GenBank/DDBJ databases">
        <title>Sequencing the genomes of 1000 actinobacteria strains.</title>
        <authorList>
            <person name="Klenk H.-P."/>
        </authorList>
    </citation>
    <scope>NUCLEOTIDE SEQUENCE [LARGE SCALE GENOMIC DNA]</scope>
    <source>
        <strain evidence="10 11">DSM 15454</strain>
    </source>
</reference>
<evidence type="ECO:0000256" key="1">
    <source>
        <dbReference type="ARBA" id="ARBA00001913"/>
    </source>
</evidence>
<organism evidence="10 11">
    <name type="scientific">Paeniglutamicibacter psychrophenolicus</name>
    <dbReference type="NCBI Taxonomy" id="257454"/>
    <lineage>
        <taxon>Bacteria</taxon>
        <taxon>Bacillati</taxon>
        <taxon>Actinomycetota</taxon>
        <taxon>Actinomycetes</taxon>
        <taxon>Micrococcales</taxon>
        <taxon>Micrococcaceae</taxon>
        <taxon>Paeniglutamicibacter</taxon>
    </lineage>
</organism>
<keyword evidence="5" id="KW-0720">Serine protease</keyword>
<evidence type="ECO:0000256" key="3">
    <source>
        <dbReference type="ARBA" id="ARBA00022723"/>
    </source>
</evidence>
<gene>
    <name evidence="10" type="ORF">JOF46_002883</name>
</gene>
<feature type="compositionally biased region" description="Basic and acidic residues" evidence="8">
    <location>
        <begin position="1"/>
        <end position="12"/>
    </location>
</feature>
<evidence type="ECO:0000259" key="9">
    <source>
        <dbReference type="PROSITE" id="PS51695"/>
    </source>
</evidence>
<sequence length="545" mass="55017">MNIDANHSRHSNDSPAFVPLPGSERGPEPGPAAMPGLRAPAPEDQEIEISVYLRRGKPVPEQLLPGGPPDVGPGTGHGADPSDIELATRTLTSLGARIIHADPQTRCLRVGGSTGTLAAIFGTRLEILHGNATAPRRHRNGGLSVPAELDGIITAVLGLDDRPAARPRFHFAPAATQNASYTPLDLARIYDFPAGTDGNGSVIAIIELGGGYGMADLQAYFSSLEIPVPKVTAIAVNGARNVPGADPQGADGEVLLDIEVAGALAPKAEIKVYFAPNTDAGFIDAVSRAAHDSPTPAAISISWGQAEDQWTEQARTQMDEAFIDATLLGATVTAAAGDNGSADNVPDGRNHADFPASSPHALACGGTSLLADPRTGKVASETVWNDSTHSATGGGVSDAFDVPAWQGHLSVATGTAPATALAGRGVPDVAAVADPRTGYKVRVDGSDVVIGGTSAVAPLWAALLARLSGASGHGGGLLQPALYAGAPAGTTGAAFRDIIAGNNGTYLATTGWDACTGLGVPIGTALAGRIRGPAPAISAPGPDAP</sequence>
<dbReference type="EMBL" id="JAGIOE010000001">
    <property type="protein sequence ID" value="MBP2374971.1"/>
    <property type="molecule type" value="Genomic_DNA"/>
</dbReference>
<evidence type="ECO:0000256" key="4">
    <source>
        <dbReference type="ARBA" id="ARBA00022801"/>
    </source>
</evidence>
<protein>
    <submittedName>
        <fullName evidence="10">Kumamolisin</fullName>
    </submittedName>
</protein>
<dbReference type="SUPFAM" id="SSF54897">
    <property type="entry name" value="Protease propeptides/inhibitors"/>
    <property type="match status" value="1"/>
</dbReference>
<evidence type="ECO:0000313" key="10">
    <source>
        <dbReference type="EMBL" id="MBP2374971.1"/>
    </source>
</evidence>
<feature type="region of interest" description="Disordered" evidence="8">
    <location>
        <begin position="58"/>
        <end position="78"/>
    </location>
</feature>
<dbReference type="InterPro" id="IPR030400">
    <property type="entry name" value="Sedolisin_dom"/>
</dbReference>
<comment type="caution">
    <text evidence="10">The sequence shown here is derived from an EMBL/GenBank/DDBJ whole genome shotgun (WGS) entry which is preliminary data.</text>
</comment>
<evidence type="ECO:0000313" key="11">
    <source>
        <dbReference type="Proteomes" id="UP000766570"/>
    </source>
</evidence>
<dbReference type="InterPro" id="IPR036852">
    <property type="entry name" value="Peptidase_S8/S53_dom_sf"/>
</dbReference>
<keyword evidence="7" id="KW-0865">Zymogen</keyword>
<dbReference type="InterPro" id="IPR015366">
    <property type="entry name" value="S53_propep"/>
</dbReference>
<feature type="region of interest" description="Disordered" evidence="8">
    <location>
        <begin position="1"/>
        <end position="43"/>
    </location>
</feature>
<dbReference type="InterPro" id="IPR050819">
    <property type="entry name" value="Tripeptidyl-peptidase_I"/>
</dbReference>
<dbReference type="CDD" id="cd04056">
    <property type="entry name" value="Peptidases_S53"/>
    <property type="match status" value="1"/>
</dbReference>
<dbReference type="PROSITE" id="PS51695">
    <property type="entry name" value="SEDOLISIN"/>
    <property type="match status" value="1"/>
</dbReference>
<name>A0ABS4WFJ3_9MICC</name>
<keyword evidence="6" id="KW-0106">Calcium</keyword>
<evidence type="ECO:0000256" key="5">
    <source>
        <dbReference type="ARBA" id="ARBA00022825"/>
    </source>
</evidence>
<accession>A0ABS4WFJ3</accession>
<keyword evidence="11" id="KW-1185">Reference proteome</keyword>
<comment type="cofactor">
    <cofactor evidence="1">
        <name>Ca(2+)</name>
        <dbReference type="ChEBI" id="CHEBI:29108"/>
    </cofactor>
</comment>
<dbReference type="PANTHER" id="PTHR14218">
    <property type="entry name" value="PROTEASE S8 TRIPEPTIDYL PEPTIDASE I CLN2"/>
    <property type="match status" value="1"/>
</dbReference>
<dbReference type="SMART" id="SM00944">
    <property type="entry name" value="Pro-kuma_activ"/>
    <property type="match status" value="1"/>
</dbReference>
<feature type="domain" description="Peptidase S53" evidence="9">
    <location>
        <begin position="180"/>
        <end position="533"/>
    </location>
</feature>
<keyword evidence="2" id="KW-0645">Protease</keyword>
<keyword evidence="4" id="KW-0378">Hydrolase</keyword>
<dbReference type="RefSeq" id="WP_209908164.1">
    <property type="nucleotide sequence ID" value="NZ_BAAAMI010000008.1"/>
</dbReference>
<dbReference type="SUPFAM" id="SSF52743">
    <property type="entry name" value="Subtilisin-like"/>
    <property type="match status" value="1"/>
</dbReference>
<dbReference type="Gene3D" id="3.40.50.200">
    <property type="entry name" value="Peptidase S8/S53 domain"/>
    <property type="match status" value="1"/>
</dbReference>
<evidence type="ECO:0000256" key="6">
    <source>
        <dbReference type="ARBA" id="ARBA00022837"/>
    </source>
</evidence>
<evidence type="ECO:0000256" key="7">
    <source>
        <dbReference type="ARBA" id="ARBA00023145"/>
    </source>
</evidence>